<protein>
    <submittedName>
        <fullName evidence="1">DUF2281 domain-containing protein</fullName>
    </submittedName>
</protein>
<dbReference type="AlphaFoldDB" id="A0A345BWJ9"/>
<accession>A0A345BWJ9</accession>
<gene>
    <name evidence="1" type="ORF">DT065_04365</name>
</gene>
<name>A0A345BWJ9_9BACI</name>
<evidence type="ECO:0000313" key="2">
    <source>
        <dbReference type="Proteomes" id="UP000252100"/>
    </source>
</evidence>
<sequence length="65" mass="7902">MNTNKERILELIEDIPEKDMTEIIDFIGYLKMKREKEEYRDLLQASESSMDFWDNKIDDEVWNDA</sequence>
<reference evidence="1 2" key="1">
    <citation type="journal article" date="2018" name="J. Microbiol.">
        <title>Salicibibacter kimchii gen. nov., sp. nov., a moderately halophilic and alkalitolerant bacterium in the family Bacillaceae, isolated from kimchi.</title>
        <authorList>
            <person name="Jang J.Y."/>
            <person name="Oh Y.J."/>
            <person name="Lim S.K."/>
            <person name="Park H.K."/>
            <person name="Lee C."/>
            <person name="Kim J.Y."/>
            <person name="Lee M.A."/>
            <person name="Choi H.J."/>
        </authorList>
    </citation>
    <scope>NUCLEOTIDE SEQUENCE [LARGE SCALE GENOMIC DNA]</scope>
    <source>
        <strain evidence="1 2">NKC1-1</strain>
    </source>
</reference>
<dbReference type="Proteomes" id="UP000252100">
    <property type="component" value="Chromosome"/>
</dbReference>
<keyword evidence="2" id="KW-1185">Reference proteome</keyword>
<organism evidence="1 2">
    <name type="scientific">Salicibibacter kimchii</name>
    <dbReference type="NCBI Taxonomy" id="2099786"/>
    <lineage>
        <taxon>Bacteria</taxon>
        <taxon>Bacillati</taxon>
        <taxon>Bacillota</taxon>
        <taxon>Bacilli</taxon>
        <taxon>Bacillales</taxon>
        <taxon>Bacillaceae</taxon>
        <taxon>Salicibibacter</taxon>
    </lineage>
</organism>
<dbReference type="EMBL" id="CP031092">
    <property type="protein sequence ID" value="AXF55330.1"/>
    <property type="molecule type" value="Genomic_DNA"/>
</dbReference>
<evidence type="ECO:0000313" key="1">
    <source>
        <dbReference type="EMBL" id="AXF55330.1"/>
    </source>
</evidence>
<proteinExistence type="predicted"/>
<dbReference type="OrthoDB" id="2628515at2"/>
<dbReference type="KEGG" id="rue:DT065_04365"/>